<keyword evidence="1 6" id="KW-0808">Transferase</keyword>
<feature type="binding site" evidence="6">
    <location>
        <position position="59"/>
    </location>
    <ligand>
        <name>GTP</name>
        <dbReference type="ChEBI" id="CHEBI:37565"/>
    </ligand>
</feature>
<dbReference type="PANTHER" id="PTHR40732">
    <property type="entry name" value="UPF0218 PROTEIN TK1697"/>
    <property type="match status" value="1"/>
</dbReference>
<dbReference type="FunCoup" id="A0A554NC71">
    <property type="interactions" value="4"/>
</dbReference>
<feature type="binding site" evidence="6">
    <location>
        <position position="165"/>
    </location>
    <ligand>
        <name>GTP</name>
        <dbReference type="ChEBI" id="CHEBI:37565"/>
    </ligand>
</feature>
<evidence type="ECO:0000313" key="7">
    <source>
        <dbReference type="EMBL" id="TSD14987.1"/>
    </source>
</evidence>
<feature type="binding site" evidence="6">
    <location>
        <position position="58"/>
    </location>
    <ligand>
        <name>GTP</name>
        <dbReference type="ChEBI" id="CHEBI:37565"/>
    </ligand>
</feature>
<dbReference type="PIRSF" id="PIRSF006533">
    <property type="entry name" value="UCP006533"/>
    <property type="match status" value="1"/>
</dbReference>
<protein>
    <recommendedName>
        <fullName evidence="6">GTP-dependent dephospho-CoA kinase</fullName>
        <ecNumber evidence="6">2.7.1.237</ecNumber>
    </recommendedName>
    <alternativeName>
        <fullName evidence="6">Dephospho-coenzyme A kinase</fullName>
        <shortName evidence="6">DPCK</shortName>
    </alternativeName>
</protein>
<dbReference type="OrthoDB" id="15447at2157"/>
<dbReference type="GO" id="GO:0016301">
    <property type="term" value="F:kinase activity"/>
    <property type="evidence" value="ECO:0007669"/>
    <property type="project" value="UniProtKB-UniRule"/>
</dbReference>
<dbReference type="InterPro" id="IPR007164">
    <property type="entry name" value="GTP-dep_dephospho-CoA_kin"/>
</dbReference>
<evidence type="ECO:0000256" key="6">
    <source>
        <dbReference type="HAMAP-Rule" id="MF_00590"/>
    </source>
</evidence>
<dbReference type="EC" id="2.7.1.237" evidence="6"/>
<comment type="catalytic activity">
    <reaction evidence="6">
        <text>3'-dephospho-CoA + GTP = GDP + CoA + H(+)</text>
        <dbReference type="Rhea" id="RHEA:61156"/>
        <dbReference type="ChEBI" id="CHEBI:15378"/>
        <dbReference type="ChEBI" id="CHEBI:37565"/>
        <dbReference type="ChEBI" id="CHEBI:57287"/>
        <dbReference type="ChEBI" id="CHEBI:57328"/>
        <dbReference type="ChEBI" id="CHEBI:58189"/>
        <dbReference type="EC" id="2.7.1.237"/>
    </reaction>
</comment>
<name>A0A554NC71_9EURY</name>
<dbReference type="HAMAP" id="MF_00590">
    <property type="entry name" value="Dephospho_CoA_kinase_GTP_dep"/>
    <property type="match status" value="1"/>
</dbReference>
<dbReference type="PANTHER" id="PTHR40732:SF1">
    <property type="entry name" value="GTP-DEPENDENT DEPHOSPHO-COA KINASE"/>
    <property type="match status" value="1"/>
</dbReference>
<dbReference type="AlphaFoldDB" id="A0A554NC71"/>
<feature type="binding site" evidence="6">
    <location>
        <position position="142"/>
    </location>
    <ligand>
        <name>GTP</name>
        <dbReference type="ChEBI" id="CHEBI:37565"/>
    </ligand>
</feature>
<keyword evidence="5 6" id="KW-0342">GTP-binding</keyword>
<dbReference type="Proteomes" id="UP000319894">
    <property type="component" value="Unassembled WGS sequence"/>
</dbReference>
<sequence>MSDDAGTAPDAPDPGDPRVVLSLPKSLRGELKDPLGPIYTDAAALLDETGRPLIAVGDIVTYHLLHSGAQPTVALVDGKTKREAVDAEIREAIDTGAFDRHVRVRNPAGTLTVDLLTELRAALDHATAGEGRTVIEVTEGEEDLAALPALAIAPGGAGIVYGQPDQGMVLATVDEAAREGVRDLLERMDGDVERVRELLAD</sequence>
<evidence type="ECO:0000256" key="5">
    <source>
        <dbReference type="ARBA" id="ARBA00023134"/>
    </source>
</evidence>
<keyword evidence="3 6" id="KW-0418">Kinase</keyword>
<dbReference type="GO" id="GO:0015937">
    <property type="term" value="P:coenzyme A biosynthetic process"/>
    <property type="evidence" value="ECO:0007669"/>
    <property type="project" value="UniProtKB-UniRule"/>
</dbReference>
<proteinExistence type="inferred from homology"/>
<accession>A0A554NC71</accession>
<keyword evidence="8" id="KW-1185">Reference proteome</keyword>
<comment type="caution">
    <text evidence="7">The sequence shown here is derived from an EMBL/GenBank/DDBJ whole genome shotgun (WGS) entry which is preliminary data.</text>
</comment>
<dbReference type="RefSeq" id="WP_144260825.1">
    <property type="nucleotide sequence ID" value="NZ_QMDX01000002.1"/>
</dbReference>
<evidence type="ECO:0000256" key="2">
    <source>
        <dbReference type="ARBA" id="ARBA00022741"/>
    </source>
</evidence>
<feature type="binding site" evidence="6">
    <location>
        <position position="77"/>
    </location>
    <ligand>
        <name>GTP</name>
        <dbReference type="ChEBI" id="CHEBI:37565"/>
    </ligand>
</feature>
<evidence type="ECO:0000313" key="8">
    <source>
        <dbReference type="Proteomes" id="UP000319894"/>
    </source>
</evidence>
<reference evidence="7 8" key="1">
    <citation type="submission" date="2018-06" db="EMBL/GenBank/DDBJ databases">
        <title>Natronomonas sp. F16-60 a new haloarchaeon isolated from a solar saltern of Isla Cristina, Huelva, Spain.</title>
        <authorList>
            <person name="Duran-Viseras A."/>
            <person name="Sanchez-Porro C."/>
            <person name="Ventosa A."/>
        </authorList>
    </citation>
    <scope>NUCLEOTIDE SEQUENCE [LARGE SCALE GENOMIC DNA]</scope>
    <source>
        <strain evidence="7 8">F16-60</strain>
    </source>
</reference>
<dbReference type="EMBL" id="QMDX01000002">
    <property type="protein sequence ID" value="TSD14987.1"/>
    <property type="molecule type" value="Genomic_DNA"/>
</dbReference>
<dbReference type="InParanoid" id="A0A554NC71"/>
<evidence type="ECO:0000256" key="3">
    <source>
        <dbReference type="ARBA" id="ARBA00022777"/>
    </source>
</evidence>
<dbReference type="UniPathway" id="UPA00241"/>
<gene>
    <name evidence="7" type="ORF">DP107_03750</name>
</gene>
<comment type="function">
    <text evidence="6">Catalyzes the GTP-dependent phosphorylation of the 3'-hydroxyl group of dephosphocoenzyme A to form coenzyme A (CoA).</text>
</comment>
<comment type="similarity">
    <text evidence="6">Belongs to the GTP-dependent DPCK family.</text>
</comment>
<comment type="pathway">
    <text evidence="6">Cofactor biosynthesis; coenzyme A biosynthesis.</text>
</comment>
<dbReference type="GO" id="GO:0005525">
    <property type="term" value="F:GTP binding"/>
    <property type="evidence" value="ECO:0007669"/>
    <property type="project" value="UniProtKB-UniRule"/>
</dbReference>
<feature type="binding site" evidence="6">
    <location>
        <position position="79"/>
    </location>
    <ligand>
        <name>GTP</name>
        <dbReference type="ChEBI" id="CHEBI:37565"/>
    </ligand>
</feature>
<dbReference type="Pfam" id="PF04019">
    <property type="entry name" value="DUF359"/>
    <property type="match status" value="1"/>
</dbReference>
<keyword evidence="2 6" id="KW-0547">Nucleotide-binding</keyword>
<keyword evidence="4 6" id="KW-0173">Coenzyme A biosynthesis</keyword>
<evidence type="ECO:0000256" key="4">
    <source>
        <dbReference type="ARBA" id="ARBA00022993"/>
    </source>
</evidence>
<evidence type="ECO:0000256" key="1">
    <source>
        <dbReference type="ARBA" id="ARBA00022679"/>
    </source>
</evidence>
<feature type="binding site" evidence="6">
    <location>
        <position position="60"/>
    </location>
    <ligand>
        <name>GTP</name>
        <dbReference type="ChEBI" id="CHEBI:37565"/>
    </ligand>
</feature>
<organism evidence="7 8">
    <name type="scientific">Haloglomus irregulare</name>
    <dbReference type="NCBI Taxonomy" id="2234134"/>
    <lineage>
        <taxon>Archaea</taxon>
        <taxon>Methanobacteriati</taxon>
        <taxon>Methanobacteriota</taxon>
        <taxon>Stenosarchaea group</taxon>
        <taxon>Halobacteria</taxon>
        <taxon>Halobacteriales</taxon>
        <taxon>Natronomonadaceae</taxon>
        <taxon>Haloglomus</taxon>
    </lineage>
</organism>